<keyword evidence="6" id="KW-0560">Oxidoreductase</keyword>
<evidence type="ECO:0000256" key="2">
    <source>
        <dbReference type="ARBA" id="ARBA00006214"/>
    </source>
</evidence>
<dbReference type="GO" id="GO:0016491">
    <property type="term" value="F:oxidoreductase activity"/>
    <property type="evidence" value="ECO:0007669"/>
    <property type="project" value="UniProtKB-KW"/>
</dbReference>
<evidence type="ECO:0000313" key="13">
    <source>
        <dbReference type="Proteomes" id="UP000228635"/>
    </source>
</evidence>
<dbReference type="InterPro" id="IPR044698">
    <property type="entry name" value="VKOR/LTO1"/>
</dbReference>
<dbReference type="GO" id="GO:0048038">
    <property type="term" value="F:quinone binding"/>
    <property type="evidence" value="ECO:0007669"/>
    <property type="project" value="UniProtKB-KW"/>
</dbReference>
<dbReference type="InterPro" id="IPR038354">
    <property type="entry name" value="VKOR_sf"/>
</dbReference>
<dbReference type="PANTHER" id="PTHR34573:SF1">
    <property type="entry name" value="VITAMIN K EPOXIDE REDUCTASE DOMAIN-CONTAINING PROTEIN"/>
    <property type="match status" value="1"/>
</dbReference>
<evidence type="ECO:0000256" key="5">
    <source>
        <dbReference type="ARBA" id="ARBA00022989"/>
    </source>
</evidence>
<organism evidence="12 13">
    <name type="scientific">Candidatus Harrisonbacteria bacterium CG10_big_fil_rev_8_21_14_0_10_42_17</name>
    <dbReference type="NCBI Taxonomy" id="1974584"/>
    <lineage>
        <taxon>Bacteria</taxon>
        <taxon>Candidatus Harrisoniibacteriota</taxon>
    </lineage>
</organism>
<dbReference type="AlphaFoldDB" id="A0A2M6WHS0"/>
<evidence type="ECO:0000256" key="10">
    <source>
        <dbReference type="SAM" id="Phobius"/>
    </source>
</evidence>
<keyword evidence="7 10" id="KW-0472">Membrane</keyword>
<dbReference type="GO" id="GO:0016020">
    <property type="term" value="C:membrane"/>
    <property type="evidence" value="ECO:0007669"/>
    <property type="project" value="UniProtKB-SubCell"/>
</dbReference>
<accession>A0A2M6WHS0</accession>
<feature type="transmembrane region" description="Helical" evidence="10">
    <location>
        <begin position="118"/>
        <end position="142"/>
    </location>
</feature>
<dbReference type="Gene3D" id="3.40.30.10">
    <property type="entry name" value="Glutaredoxin"/>
    <property type="match status" value="1"/>
</dbReference>
<evidence type="ECO:0000256" key="8">
    <source>
        <dbReference type="ARBA" id="ARBA00023157"/>
    </source>
</evidence>
<sequence>MGKQHTTKTNLHTSIRIFISILAVIGLGIMVYLTYLHFSHTESFCNLSETVSCDTVTTSIYSEFFGIPLSILGIGYFIFALLFLAFHRRKTTFQALFLITLFAFIPSLYLSFLELFVIKALCILCESSKIVMLLILVTTYTVSRKQERVEVRMMIPVVIAGVVAALVTYFAQTTGGFQQDTTALIACMNEQNVTYYKSFRCTNCKRQERLLGEPYKDLNQVECHPDGEGGNPQLCLQKSITHTPTFIIEEHGVEVRRVVGLQNLEELSEFSGCPL</sequence>
<dbReference type="SUPFAM" id="SSF52833">
    <property type="entry name" value="Thioredoxin-like"/>
    <property type="match status" value="1"/>
</dbReference>
<keyword evidence="8" id="KW-1015">Disulfide bond</keyword>
<evidence type="ECO:0000256" key="6">
    <source>
        <dbReference type="ARBA" id="ARBA00023002"/>
    </source>
</evidence>
<keyword evidence="3 10" id="KW-0812">Transmembrane</keyword>
<evidence type="ECO:0000256" key="3">
    <source>
        <dbReference type="ARBA" id="ARBA00022692"/>
    </source>
</evidence>
<dbReference type="Gene3D" id="1.20.1440.130">
    <property type="entry name" value="VKOR domain"/>
    <property type="match status" value="1"/>
</dbReference>
<feature type="transmembrane region" description="Helical" evidence="10">
    <location>
        <begin position="154"/>
        <end position="171"/>
    </location>
</feature>
<evidence type="ECO:0000256" key="7">
    <source>
        <dbReference type="ARBA" id="ARBA00023136"/>
    </source>
</evidence>
<dbReference type="Proteomes" id="UP000228635">
    <property type="component" value="Unassembled WGS sequence"/>
</dbReference>
<keyword evidence="9" id="KW-0676">Redox-active center</keyword>
<comment type="subcellular location">
    <subcellularLocation>
        <location evidence="1">Membrane</location>
        <topology evidence="1">Multi-pass membrane protein</topology>
    </subcellularLocation>
</comment>
<gene>
    <name evidence="12" type="ORF">COU08_02925</name>
</gene>
<dbReference type="SUPFAM" id="SSF103473">
    <property type="entry name" value="MFS general substrate transporter"/>
    <property type="match status" value="1"/>
</dbReference>
<dbReference type="CDD" id="cd12916">
    <property type="entry name" value="VKOR_1"/>
    <property type="match status" value="1"/>
</dbReference>
<feature type="transmembrane region" description="Helical" evidence="10">
    <location>
        <begin position="93"/>
        <end position="112"/>
    </location>
</feature>
<comment type="caution">
    <text evidence="12">The sequence shown here is derived from an EMBL/GenBank/DDBJ whole genome shotgun (WGS) entry which is preliminary data.</text>
</comment>
<dbReference type="SMART" id="SM00756">
    <property type="entry name" value="VKc"/>
    <property type="match status" value="1"/>
</dbReference>
<evidence type="ECO:0000256" key="9">
    <source>
        <dbReference type="ARBA" id="ARBA00023284"/>
    </source>
</evidence>
<dbReference type="PANTHER" id="PTHR34573">
    <property type="entry name" value="VKC DOMAIN-CONTAINING PROTEIN"/>
    <property type="match status" value="1"/>
</dbReference>
<feature type="domain" description="Vitamin K epoxide reductase" evidence="11">
    <location>
        <begin position="12"/>
        <end position="144"/>
    </location>
</feature>
<dbReference type="EMBL" id="PFBA01000026">
    <property type="protein sequence ID" value="PIT92339.1"/>
    <property type="molecule type" value="Genomic_DNA"/>
</dbReference>
<evidence type="ECO:0000256" key="1">
    <source>
        <dbReference type="ARBA" id="ARBA00004141"/>
    </source>
</evidence>
<dbReference type="InterPro" id="IPR012932">
    <property type="entry name" value="VKOR"/>
</dbReference>
<feature type="transmembrane region" description="Helical" evidence="10">
    <location>
        <begin position="64"/>
        <end position="86"/>
    </location>
</feature>
<proteinExistence type="inferred from homology"/>
<keyword evidence="5 10" id="KW-1133">Transmembrane helix</keyword>
<dbReference type="InterPro" id="IPR036259">
    <property type="entry name" value="MFS_trans_sf"/>
</dbReference>
<feature type="transmembrane region" description="Helical" evidence="10">
    <location>
        <begin position="17"/>
        <end position="38"/>
    </location>
</feature>
<name>A0A2M6WHS0_9BACT</name>
<reference evidence="13" key="1">
    <citation type="submission" date="2017-09" db="EMBL/GenBank/DDBJ databases">
        <title>Depth-based differentiation of microbial function through sediment-hosted aquifers and enrichment of novel symbionts in the deep terrestrial subsurface.</title>
        <authorList>
            <person name="Probst A.J."/>
            <person name="Ladd B."/>
            <person name="Jarett J.K."/>
            <person name="Geller-Mcgrath D.E."/>
            <person name="Sieber C.M.K."/>
            <person name="Emerson J.B."/>
            <person name="Anantharaman K."/>
            <person name="Thomas B.C."/>
            <person name="Malmstrom R."/>
            <person name="Stieglmeier M."/>
            <person name="Klingl A."/>
            <person name="Woyke T."/>
            <person name="Ryan C.M."/>
            <person name="Banfield J.F."/>
        </authorList>
    </citation>
    <scope>NUCLEOTIDE SEQUENCE [LARGE SCALE GENOMIC DNA]</scope>
</reference>
<evidence type="ECO:0000259" key="11">
    <source>
        <dbReference type="SMART" id="SM00756"/>
    </source>
</evidence>
<evidence type="ECO:0000256" key="4">
    <source>
        <dbReference type="ARBA" id="ARBA00022719"/>
    </source>
</evidence>
<evidence type="ECO:0000313" key="12">
    <source>
        <dbReference type="EMBL" id="PIT92339.1"/>
    </source>
</evidence>
<dbReference type="Pfam" id="PF07884">
    <property type="entry name" value="VKOR"/>
    <property type="match status" value="1"/>
</dbReference>
<protein>
    <recommendedName>
        <fullName evidence="11">Vitamin K epoxide reductase domain-containing protein</fullName>
    </recommendedName>
</protein>
<dbReference type="InterPro" id="IPR036249">
    <property type="entry name" value="Thioredoxin-like_sf"/>
</dbReference>
<keyword evidence="4" id="KW-0874">Quinone</keyword>
<comment type="similarity">
    <text evidence="2">Belongs to the VKOR family.</text>
</comment>